<evidence type="ECO:0000313" key="2">
    <source>
        <dbReference type="EMBL" id="BBZ22230.1"/>
    </source>
</evidence>
<gene>
    <name evidence="2" type="ORF">MHIB_06480</name>
</gene>
<reference evidence="2 3" key="1">
    <citation type="journal article" date="2019" name="Emerg. Microbes Infect.">
        <title>Comprehensive subspecies identification of 175 nontuberculous mycobacteria species based on 7547 genomic profiles.</title>
        <authorList>
            <person name="Matsumoto Y."/>
            <person name="Kinjo T."/>
            <person name="Motooka D."/>
            <person name="Nabeya D."/>
            <person name="Jung N."/>
            <person name="Uechi K."/>
            <person name="Horii T."/>
            <person name="Iida T."/>
            <person name="Fujita J."/>
            <person name="Nakamura S."/>
        </authorList>
    </citation>
    <scope>NUCLEOTIDE SEQUENCE [LARGE SCALE GENOMIC DNA]</scope>
    <source>
        <strain evidence="2 3">JCM 13571</strain>
    </source>
</reference>
<evidence type="ECO:0000256" key="1">
    <source>
        <dbReference type="SAM" id="MobiDB-lite"/>
    </source>
</evidence>
<evidence type="ECO:0000313" key="3">
    <source>
        <dbReference type="Proteomes" id="UP000467260"/>
    </source>
</evidence>
<feature type="compositionally biased region" description="Basic and acidic residues" evidence="1">
    <location>
        <begin position="17"/>
        <end position="26"/>
    </location>
</feature>
<sequence>MTQVDIAGLLPQCADGEPDKHGRPEARHYNFEPTFIMWGLQDLHLEFDPVG</sequence>
<proteinExistence type="predicted"/>
<dbReference type="EMBL" id="AP022609">
    <property type="protein sequence ID" value="BBZ22230.1"/>
    <property type="molecule type" value="Genomic_DNA"/>
</dbReference>
<dbReference type="Proteomes" id="UP000467260">
    <property type="component" value="Chromosome"/>
</dbReference>
<dbReference type="AlphaFoldDB" id="A0A7I7WYK2"/>
<accession>A0A7I7WYK2</accession>
<organism evidence="2 3">
    <name type="scientific">Mycolicibacter hiberniae</name>
    <dbReference type="NCBI Taxonomy" id="29314"/>
    <lineage>
        <taxon>Bacteria</taxon>
        <taxon>Bacillati</taxon>
        <taxon>Actinomycetota</taxon>
        <taxon>Actinomycetes</taxon>
        <taxon>Mycobacteriales</taxon>
        <taxon>Mycobacteriaceae</taxon>
        <taxon>Mycolicibacter</taxon>
    </lineage>
</organism>
<dbReference type="KEGG" id="mhib:MHIB_06480"/>
<feature type="region of interest" description="Disordered" evidence="1">
    <location>
        <begin position="1"/>
        <end position="26"/>
    </location>
</feature>
<dbReference type="RefSeq" id="WP_163787037.1">
    <property type="nucleotide sequence ID" value="NZ_AP022609.1"/>
</dbReference>
<name>A0A7I7WYK2_9MYCO</name>
<protein>
    <submittedName>
        <fullName evidence="2">Uncharacterized protein</fullName>
    </submittedName>
</protein>
<keyword evidence="3" id="KW-1185">Reference proteome</keyword>